<evidence type="ECO:0000256" key="1">
    <source>
        <dbReference type="SAM" id="Phobius"/>
    </source>
</evidence>
<reference evidence="2 3" key="1">
    <citation type="journal article" date="1992" name="Int. J. Syst. Bacteriol.">
        <title>Sphingobacterium antarcticus sp. nov. a Psychrotrophic Bacterium from the Soils of Schirmacher Oasis, Antarctica.</title>
        <authorList>
            <person name="Shivaji S."/>
            <person name="Ray M.K."/>
            <person name="Rao N.S."/>
            <person name="Saiserr L."/>
            <person name="Jagannadham M.V."/>
            <person name="Kumar G.S."/>
            <person name="Reddy G."/>
            <person name="Bhargava P.M."/>
        </authorList>
    </citation>
    <scope>NUCLEOTIDE SEQUENCE [LARGE SCALE GENOMIC DNA]</scope>
    <source>
        <strain evidence="2 3">4BY</strain>
    </source>
</reference>
<gene>
    <name evidence="2" type="ORF">N180_04930</name>
</gene>
<organism evidence="2 3">
    <name type="scientific">Pedobacter antarcticus 4BY</name>
    <dbReference type="NCBI Taxonomy" id="1358423"/>
    <lineage>
        <taxon>Bacteria</taxon>
        <taxon>Pseudomonadati</taxon>
        <taxon>Bacteroidota</taxon>
        <taxon>Sphingobacteriia</taxon>
        <taxon>Sphingobacteriales</taxon>
        <taxon>Sphingobacteriaceae</taxon>
        <taxon>Pedobacter</taxon>
    </lineage>
</organism>
<keyword evidence="1" id="KW-0472">Membrane</keyword>
<keyword evidence="1" id="KW-1133">Transmembrane helix</keyword>
<dbReference type="OrthoDB" id="770034at2"/>
<evidence type="ECO:0000313" key="2">
    <source>
        <dbReference type="EMBL" id="KEQ30571.1"/>
    </source>
</evidence>
<sequence>MMQETSLIAKQIHPASLIKRMLVGSIIALVLIVVFLLSAGASNPEWGKLWILKPLIIVPLAGAAGGFFD</sequence>
<dbReference type="AlphaFoldDB" id="A0A081PIP8"/>
<dbReference type="eggNOG" id="COG3250">
    <property type="taxonomic scope" value="Bacteria"/>
</dbReference>
<keyword evidence="3" id="KW-1185">Reference proteome</keyword>
<dbReference type="EMBL" id="JNFF01000033">
    <property type="protein sequence ID" value="KEQ30571.1"/>
    <property type="molecule type" value="Genomic_DNA"/>
</dbReference>
<feature type="transmembrane region" description="Helical" evidence="1">
    <location>
        <begin position="47"/>
        <end position="68"/>
    </location>
</feature>
<evidence type="ECO:0000313" key="3">
    <source>
        <dbReference type="Proteomes" id="UP000028007"/>
    </source>
</evidence>
<evidence type="ECO:0008006" key="4">
    <source>
        <dbReference type="Google" id="ProtNLM"/>
    </source>
</evidence>
<feature type="transmembrane region" description="Helical" evidence="1">
    <location>
        <begin position="21"/>
        <end position="41"/>
    </location>
</feature>
<protein>
    <recommendedName>
        <fullName evidence="4">ABC transporter permease</fullName>
    </recommendedName>
</protein>
<name>A0A081PIP8_9SPHI</name>
<dbReference type="Proteomes" id="UP000028007">
    <property type="component" value="Unassembled WGS sequence"/>
</dbReference>
<accession>A0A081PIP8</accession>
<dbReference type="RefSeq" id="WP_051759726.1">
    <property type="nucleotide sequence ID" value="NZ_JNFF01000033.1"/>
</dbReference>
<proteinExistence type="predicted"/>
<keyword evidence="1" id="KW-0812">Transmembrane</keyword>
<comment type="caution">
    <text evidence="2">The sequence shown here is derived from an EMBL/GenBank/DDBJ whole genome shotgun (WGS) entry which is preliminary data.</text>
</comment>